<accession>A0A501XPK9</accession>
<comment type="caution">
    <text evidence="3">The sequence shown here is derived from an EMBL/GenBank/DDBJ whole genome shotgun (WGS) entry which is preliminary data.</text>
</comment>
<dbReference type="Proteomes" id="UP000319897">
    <property type="component" value="Unassembled WGS sequence"/>
</dbReference>
<organism evidence="3 4">
    <name type="scientific">Sandaracinobacter neustonicus</name>
    <dbReference type="NCBI Taxonomy" id="1715348"/>
    <lineage>
        <taxon>Bacteria</taxon>
        <taxon>Pseudomonadati</taxon>
        <taxon>Pseudomonadota</taxon>
        <taxon>Alphaproteobacteria</taxon>
        <taxon>Sphingomonadales</taxon>
        <taxon>Sphingosinicellaceae</taxon>
        <taxon>Sandaracinobacter</taxon>
    </lineage>
</organism>
<gene>
    <name evidence="3" type="ORF">FJQ54_06535</name>
</gene>
<protein>
    <submittedName>
        <fullName evidence="3">Uncharacterized protein</fullName>
    </submittedName>
</protein>
<evidence type="ECO:0000256" key="2">
    <source>
        <dbReference type="SAM" id="Phobius"/>
    </source>
</evidence>
<reference evidence="3 4" key="1">
    <citation type="submission" date="2019-06" db="EMBL/GenBank/DDBJ databases">
        <authorList>
            <person name="Lee I."/>
            <person name="Jang G.I."/>
            <person name="Hwang C.Y."/>
        </authorList>
    </citation>
    <scope>NUCLEOTIDE SEQUENCE [LARGE SCALE GENOMIC DNA]</scope>
    <source>
        <strain evidence="3 4">PAMC 28131</strain>
    </source>
</reference>
<keyword evidence="4" id="KW-1185">Reference proteome</keyword>
<feature type="transmembrane region" description="Helical" evidence="2">
    <location>
        <begin position="134"/>
        <end position="161"/>
    </location>
</feature>
<proteinExistence type="predicted"/>
<keyword evidence="2" id="KW-1133">Transmembrane helix</keyword>
<dbReference type="EMBL" id="VFSU01000019">
    <property type="protein sequence ID" value="TPE62184.1"/>
    <property type="molecule type" value="Genomic_DNA"/>
</dbReference>
<feature type="coiled-coil region" evidence="1">
    <location>
        <begin position="57"/>
        <end position="102"/>
    </location>
</feature>
<keyword evidence="1" id="KW-0175">Coiled coil</keyword>
<keyword evidence="2" id="KW-0472">Membrane</keyword>
<evidence type="ECO:0000313" key="3">
    <source>
        <dbReference type="EMBL" id="TPE62184.1"/>
    </source>
</evidence>
<evidence type="ECO:0000313" key="4">
    <source>
        <dbReference type="Proteomes" id="UP000319897"/>
    </source>
</evidence>
<sequence>MRSFFSFLLNFVESIFGKYINTIFNISANIFDFGELKVGVFVSRPDKRSVDERISKLEVAREALSESLTAIDQLKESAQKVKAEYENSRKELNKILESKQDTDGKLKSIRDAMQQDITTFRELAGVPNVNRERWIAFLAGILASIISAGIVAIIVWGWSWIF</sequence>
<dbReference type="AlphaFoldDB" id="A0A501XPK9"/>
<evidence type="ECO:0000256" key="1">
    <source>
        <dbReference type="SAM" id="Coils"/>
    </source>
</evidence>
<name>A0A501XPK9_9SPHN</name>
<keyword evidence="2" id="KW-0812">Transmembrane</keyword>
<dbReference type="RefSeq" id="WP_140927609.1">
    <property type="nucleotide sequence ID" value="NZ_VFSU01000019.1"/>
</dbReference>